<dbReference type="AlphaFoldDB" id="A0A3R9MFF4"/>
<reference evidence="2 3" key="1">
    <citation type="submission" date="2018-12" db="EMBL/GenBank/DDBJ databases">
        <title>Mangrovimonas spongiae sp. nov., a novel member of the genus Mangrovimonas isolated from marine sponge.</title>
        <authorList>
            <person name="Zhuang L."/>
            <person name="Luo L."/>
        </authorList>
    </citation>
    <scope>NUCLEOTIDE SEQUENCE [LARGE SCALE GENOMIC DNA]</scope>
    <source>
        <strain evidence="2 3">HN-E26</strain>
    </source>
</reference>
<keyword evidence="2" id="KW-0808">Transferase</keyword>
<dbReference type="Gene3D" id="3.40.50.2000">
    <property type="entry name" value="Glycogen Phosphorylase B"/>
    <property type="match status" value="1"/>
</dbReference>
<dbReference type="SUPFAM" id="SSF53756">
    <property type="entry name" value="UDP-Glycosyltransferase/glycogen phosphorylase"/>
    <property type="match status" value="1"/>
</dbReference>
<feature type="domain" description="Spore protein YkvP/CgeB glycosyl transferase-like" evidence="1">
    <location>
        <begin position="248"/>
        <end position="372"/>
    </location>
</feature>
<dbReference type="GO" id="GO:0016740">
    <property type="term" value="F:transferase activity"/>
    <property type="evidence" value="ECO:0007669"/>
    <property type="project" value="UniProtKB-KW"/>
</dbReference>
<evidence type="ECO:0000313" key="3">
    <source>
        <dbReference type="Proteomes" id="UP000270620"/>
    </source>
</evidence>
<accession>A0A3R9MFF4</accession>
<dbReference type="InterPro" id="IPR055259">
    <property type="entry name" value="YkvP/CgeB_Glyco_trans-like"/>
</dbReference>
<name>A0A3R9MFF4_9FLAO</name>
<dbReference type="RefSeq" id="WP_125468142.1">
    <property type="nucleotide sequence ID" value="NZ_RWBG01000004.1"/>
</dbReference>
<keyword evidence="3" id="KW-1185">Reference proteome</keyword>
<proteinExistence type="predicted"/>
<evidence type="ECO:0000259" key="1">
    <source>
        <dbReference type="Pfam" id="PF13524"/>
    </source>
</evidence>
<gene>
    <name evidence="2" type="ORF">EJA19_09505</name>
</gene>
<dbReference type="Proteomes" id="UP000270620">
    <property type="component" value="Unassembled WGS sequence"/>
</dbReference>
<protein>
    <submittedName>
        <fullName evidence="2">Glycosyltransferase family 1 protein</fullName>
    </submittedName>
</protein>
<dbReference type="Pfam" id="PF13524">
    <property type="entry name" value="Glyco_trans_1_2"/>
    <property type="match status" value="1"/>
</dbReference>
<dbReference type="OrthoDB" id="6638088at2"/>
<organism evidence="2 3">
    <name type="scientific">Mangrovimonas spongiae</name>
    <dbReference type="NCBI Taxonomy" id="2494697"/>
    <lineage>
        <taxon>Bacteria</taxon>
        <taxon>Pseudomonadati</taxon>
        <taxon>Bacteroidota</taxon>
        <taxon>Flavobacteriia</taxon>
        <taxon>Flavobacteriales</taxon>
        <taxon>Flavobacteriaceae</taxon>
        <taxon>Mangrovimonas</taxon>
    </lineage>
</organism>
<dbReference type="EMBL" id="RWBG01000004">
    <property type="protein sequence ID" value="RSK39168.1"/>
    <property type="molecule type" value="Genomic_DNA"/>
</dbReference>
<evidence type="ECO:0000313" key="2">
    <source>
        <dbReference type="EMBL" id="RSK39168.1"/>
    </source>
</evidence>
<sequence length="380" mass="44132">MKILLIGEFSRLHNSLKEGLTKLGHDVLLVGSGDAFKKYPVDIDVSPKSFNNKLGRFLRKITVRVFGFDIADLETYLRGKKNLHQLKGFDIVQLINEDAFNLNPSLQKLILKPIFKHNKFVFLLSCGDDYSSTNYYLNNKNRYSVLTPYFNDSSLKNYFQYSLKYVTPPYKKLHDFIVANCKGIIASDIDYHIPLLKHPKYLGLIPNPINIEKIDFSPIKVNDKINIFLGINTLSRIKKGIPFFEEALNIIQKKYPEKVDIKITKNLPYNEYINIYHKAHVVLDQVYAYDQGYNALEAMAKGKVVFTGAEKEWLNHYDLKEDTVAINALPDVNQIVKKIEWLIQNPKKIEEISKNARAFIEKEHHYITITQLYLDTWKNH</sequence>
<comment type="caution">
    <text evidence="2">The sequence shown here is derived from an EMBL/GenBank/DDBJ whole genome shotgun (WGS) entry which is preliminary data.</text>
</comment>